<dbReference type="Proteomes" id="UP000474758">
    <property type="component" value="Unassembled WGS sequence"/>
</dbReference>
<keyword evidence="6" id="KW-0843">Virulence</keyword>
<dbReference type="NCBIfam" id="TIGR01404">
    <property type="entry name" value="FlhB_rel_III"/>
    <property type="match status" value="1"/>
</dbReference>
<dbReference type="Gene3D" id="3.40.1690.10">
    <property type="entry name" value="secretion proteins EscU"/>
    <property type="match status" value="1"/>
</dbReference>
<keyword evidence="7 9" id="KW-0472">Membrane</keyword>
<dbReference type="PRINTS" id="PR00950">
    <property type="entry name" value="TYPE3IMSPROT"/>
</dbReference>
<evidence type="ECO:0000256" key="9">
    <source>
        <dbReference type="SAM" id="Phobius"/>
    </source>
</evidence>
<dbReference type="InterPro" id="IPR006135">
    <property type="entry name" value="T3SS_substrate_exporter"/>
</dbReference>
<keyword evidence="4 9" id="KW-0812">Transmembrane</keyword>
<dbReference type="GO" id="GO:0009306">
    <property type="term" value="P:protein secretion"/>
    <property type="evidence" value="ECO:0007669"/>
    <property type="project" value="InterPro"/>
</dbReference>
<dbReference type="InterPro" id="IPR006307">
    <property type="entry name" value="BsaZ-like"/>
</dbReference>
<feature type="transmembrane region" description="Helical" evidence="9">
    <location>
        <begin position="142"/>
        <end position="160"/>
    </location>
</feature>
<dbReference type="GO" id="GO:0005886">
    <property type="term" value="C:plasma membrane"/>
    <property type="evidence" value="ECO:0007669"/>
    <property type="project" value="UniProtKB-SubCell"/>
</dbReference>
<accession>A0A6M1TWW9</accession>
<evidence type="ECO:0000256" key="2">
    <source>
        <dbReference type="ARBA" id="ARBA00010690"/>
    </source>
</evidence>
<keyword evidence="5 9" id="KW-1133">Transmembrane helix</keyword>
<evidence type="ECO:0000256" key="6">
    <source>
        <dbReference type="ARBA" id="ARBA00023026"/>
    </source>
</evidence>
<evidence type="ECO:0000256" key="8">
    <source>
        <dbReference type="SAM" id="MobiDB-lite"/>
    </source>
</evidence>
<comment type="subcellular location">
    <subcellularLocation>
        <location evidence="1">Cell membrane</location>
        <topology evidence="1">Multi-pass membrane protein</topology>
    </subcellularLocation>
</comment>
<proteinExistence type="inferred from homology"/>
<feature type="transmembrane region" description="Helical" evidence="9">
    <location>
        <begin position="189"/>
        <end position="207"/>
    </location>
</feature>
<protein>
    <submittedName>
        <fullName evidence="10">Type III secretion system export apparatus subunit SctU</fullName>
    </submittedName>
</protein>
<comment type="similarity">
    <text evidence="2">Belongs to the type III secretion exporter family.</text>
</comment>
<evidence type="ECO:0000256" key="1">
    <source>
        <dbReference type="ARBA" id="ARBA00004651"/>
    </source>
</evidence>
<dbReference type="PANTHER" id="PTHR30531">
    <property type="entry name" value="FLAGELLAR BIOSYNTHETIC PROTEIN FLHB"/>
    <property type="match status" value="1"/>
</dbReference>
<evidence type="ECO:0000313" key="10">
    <source>
        <dbReference type="EMBL" id="NGQ89724.1"/>
    </source>
</evidence>
<gene>
    <name evidence="10" type="primary">sctU</name>
    <name evidence="10" type="ORF">G5V65_02355</name>
</gene>
<dbReference type="SUPFAM" id="SSF160544">
    <property type="entry name" value="EscU C-terminal domain-like"/>
    <property type="match status" value="1"/>
</dbReference>
<dbReference type="AlphaFoldDB" id="A0A6M1TWW9"/>
<dbReference type="RefSeq" id="WP_165046804.1">
    <property type="nucleotide sequence ID" value="NZ_JAALFE010000001.1"/>
</dbReference>
<feature type="transmembrane region" description="Helical" evidence="9">
    <location>
        <begin position="84"/>
        <end position="103"/>
    </location>
</feature>
<dbReference type="EMBL" id="JAALFE010000001">
    <property type="protein sequence ID" value="NGQ89724.1"/>
    <property type="molecule type" value="Genomic_DNA"/>
</dbReference>
<evidence type="ECO:0000313" key="11">
    <source>
        <dbReference type="Proteomes" id="UP000474758"/>
    </source>
</evidence>
<evidence type="ECO:0000256" key="3">
    <source>
        <dbReference type="ARBA" id="ARBA00022475"/>
    </source>
</evidence>
<dbReference type="PANTHER" id="PTHR30531:SF14">
    <property type="entry name" value="SURFACE PRESENTATION OF ANTIGENS PROTEIN SPAS"/>
    <property type="match status" value="1"/>
</dbReference>
<sequence>MSEGGEKTEQPTPKKERDARQKGQVARSQEVVTTVSMFGTIAVILAMGGLIWNRLTTLIDQIAAIAARRENVSLSEGLALTWDVGVAITIPILGAVIFLAIAANMMQFGVLASLEAVQPKLERISLIGGFKRIFSGKQLVELLKSILKIVFLSVLLYYVLNEAIGPFISAVSCGMDCIATVTDSVTRRILIFSAVAFIIVAVADFYYQRYAHTKSLMMSKEEIKREYKESEGDPHVKGHRKQVAMELVMSDGPAQAKKASALVVNPTHLAVAILYKPDEMPLPIVSAKGAGTYAIDMRIEAERAGVPIFHNIPLARHLYADAETNDFIPEDVFDVVAEILAWVARHEASLYQGPLPHGDIDMQRGDHRPPGS</sequence>
<keyword evidence="11" id="KW-1185">Reference proteome</keyword>
<comment type="caution">
    <text evidence="10">The sequence shown here is derived from an EMBL/GenBank/DDBJ whole genome shotgun (WGS) entry which is preliminary data.</text>
</comment>
<evidence type="ECO:0000256" key="7">
    <source>
        <dbReference type="ARBA" id="ARBA00023136"/>
    </source>
</evidence>
<reference evidence="10 11" key="1">
    <citation type="submission" date="2020-02" db="EMBL/GenBank/DDBJ databases">
        <title>Rhodobacter translucens sp. nov., a novel bacterium isolated from activated sludge.</title>
        <authorList>
            <person name="Liu J."/>
        </authorList>
    </citation>
    <scope>NUCLEOTIDE SEQUENCE [LARGE SCALE GENOMIC DNA]</scope>
    <source>
        <strain evidence="10 11">HX-7-19</strain>
    </source>
</reference>
<dbReference type="Pfam" id="PF01312">
    <property type="entry name" value="Bac_export_2"/>
    <property type="match status" value="1"/>
</dbReference>
<dbReference type="InterPro" id="IPR029025">
    <property type="entry name" value="T3SS_substrate_exporter_C"/>
</dbReference>
<evidence type="ECO:0000256" key="4">
    <source>
        <dbReference type="ARBA" id="ARBA00022692"/>
    </source>
</evidence>
<feature type="region of interest" description="Disordered" evidence="8">
    <location>
        <begin position="1"/>
        <end position="25"/>
    </location>
</feature>
<feature type="transmembrane region" description="Helical" evidence="9">
    <location>
        <begin position="31"/>
        <end position="52"/>
    </location>
</feature>
<keyword evidence="3" id="KW-1003">Cell membrane</keyword>
<evidence type="ECO:0000256" key="5">
    <source>
        <dbReference type="ARBA" id="ARBA00022989"/>
    </source>
</evidence>
<dbReference type="Gene3D" id="6.10.250.2080">
    <property type="match status" value="1"/>
</dbReference>
<feature type="compositionally biased region" description="Basic and acidic residues" evidence="8">
    <location>
        <begin position="1"/>
        <end position="21"/>
    </location>
</feature>
<organism evidence="10 11">
    <name type="scientific">Paragemmobacter kunshanensis</name>
    <dbReference type="NCBI Taxonomy" id="2583234"/>
    <lineage>
        <taxon>Bacteria</taxon>
        <taxon>Pseudomonadati</taxon>
        <taxon>Pseudomonadota</taxon>
        <taxon>Alphaproteobacteria</taxon>
        <taxon>Rhodobacterales</taxon>
        <taxon>Paracoccaceae</taxon>
        <taxon>Paragemmobacter</taxon>
    </lineage>
</organism>
<name>A0A6M1TWW9_9RHOB</name>